<dbReference type="InterPro" id="IPR051162">
    <property type="entry name" value="T4SS_component"/>
</dbReference>
<gene>
    <name evidence="1" type="ORF">GJ744_003180</name>
</gene>
<dbReference type="PANTHER" id="PTHR30121">
    <property type="entry name" value="UNCHARACTERIZED PROTEIN YJGR-RELATED"/>
    <property type="match status" value="1"/>
</dbReference>
<dbReference type="AlphaFoldDB" id="A0A8H7E7A9"/>
<evidence type="ECO:0000313" key="2">
    <source>
        <dbReference type="Proteomes" id="UP000606974"/>
    </source>
</evidence>
<comment type="caution">
    <text evidence="1">The sequence shown here is derived from an EMBL/GenBank/DDBJ whole genome shotgun (WGS) entry which is preliminary data.</text>
</comment>
<keyword evidence="2" id="KW-1185">Reference proteome</keyword>
<proteinExistence type="predicted"/>
<dbReference type="SUPFAM" id="SSF52540">
    <property type="entry name" value="P-loop containing nucleoside triphosphate hydrolases"/>
    <property type="match status" value="1"/>
</dbReference>
<dbReference type="InterPro" id="IPR027417">
    <property type="entry name" value="P-loop_NTPase"/>
</dbReference>
<evidence type="ECO:0000313" key="1">
    <source>
        <dbReference type="EMBL" id="KAF7511947.1"/>
    </source>
</evidence>
<protein>
    <recommendedName>
        <fullName evidence="3">AAA+ ATPase domain-containing protein</fullName>
    </recommendedName>
</protein>
<dbReference type="Proteomes" id="UP000606974">
    <property type="component" value="Unassembled WGS sequence"/>
</dbReference>
<dbReference type="PANTHER" id="PTHR30121:SF6">
    <property type="entry name" value="SLR6007 PROTEIN"/>
    <property type="match status" value="1"/>
</dbReference>
<evidence type="ECO:0008006" key="3">
    <source>
        <dbReference type="Google" id="ProtNLM"/>
    </source>
</evidence>
<accession>A0A8H7E7A9</accession>
<sequence>MANSANIDMDAEVQRHLALVLSSTHLTADGPSSDPIIYRLQAIGNAPIFSRMIKEGVRKFETNDPTFPVYGHLGLRLATYGEGSVKEEKQAKDNLVYANINAPWSAFICGSQGAGKSHTLSCILESALISDGNLGPNTNPLASILFHYDKHAGQAAGQICEAAYLASKGIDVEIFVSPSNLWAMQTLYNLPGIPKEKQPRVRPLLLRDKQINIANMRALMNIDSNDGKAPLYMAVVNKILRNMAIDRQGTTGLDYKRFKQDLAASQLTPSQSEHLNMRLQLLESFLHRSARNSLQQLAGEGFGPRAGALTIVDLSCPFVTAGDACMLFSICLSLFLGSRNTHGLLIALDEAHKFLTDHNEAQSFTEDLVQVIRQQRHQAARVIIATQEPTLSPNLLDLCNVTIVHRFESQAWYTALKNHLAALSSRNENDEVFRRIVDLENGEALLFCPTAYLDADDPFEISTLRPLRSGYIKLRVRKRVTEDGGRSIMATARTSSL</sequence>
<dbReference type="Gene3D" id="3.40.50.300">
    <property type="entry name" value="P-loop containing nucleotide triphosphate hydrolases"/>
    <property type="match status" value="1"/>
</dbReference>
<reference evidence="1" key="1">
    <citation type="submission" date="2020-02" db="EMBL/GenBank/DDBJ databases">
        <authorList>
            <person name="Palmer J.M."/>
        </authorList>
    </citation>
    <scope>NUCLEOTIDE SEQUENCE</scope>
    <source>
        <strain evidence="1">EPUS1.4</strain>
        <tissue evidence="1">Thallus</tissue>
    </source>
</reference>
<organism evidence="1 2">
    <name type="scientific">Endocarpon pusillum</name>
    <dbReference type="NCBI Taxonomy" id="364733"/>
    <lineage>
        <taxon>Eukaryota</taxon>
        <taxon>Fungi</taxon>
        <taxon>Dikarya</taxon>
        <taxon>Ascomycota</taxon>
        <taxon>Pezizomycotina</taxon>
        <taxon>Eurotiomycetes</taxon>
        <taxon>Chaetothyriomycetidae</taxon>
        <taxon>Verrucariales</taxon>
        <taxon>Verrucariaceae</taxon>
        <taxon>Endocarpon</taxon>
    </lineage>
</organism>
<dbReference type="OrthoDB" id="2316594at2759"/>
<dbReference type="EMBL" id="JAACFV010000016">
    <property type="protein sequence ID" value="KAF7511947.1"/>
    <property type="molecule type" value="Genomic_DNA"/>
</dbReference>
<name>A0A8H7E7A9_9EURO</name>